<proteinExistence type="inferred from homology"/>
<gene>
    <name evidence="11" type="primary">arcD_3</name>
    <name evidence="11" type="ORF">IWT30_00769</name>
</gene>
<dbReference type="GO" id="GO:1903826">
    <property type="term" value="P:L-arginine transmembrane transport"/>
    <property type="evidence" value="ECO:0007669"/>
    <property type="project" value="InterPro"/>
</dbReference>
<feature type="transmembrane region" description="Helical" evidence="10">
    <location>
        <begin position="158"/>
        <end position="185"/>
    </location>
</feature>
<feature type="transmembrane region" description="Helical" evidence="10">
    <location>
        <begin position="43"/>
        <end position="64"/>
    </location>
</feature>
<keyword evidence="8 10" id="KW-0472">Membrane</keyword>
<evidence type="ECO:0000256" key="6">
    <source>
        <dbReference type="ARBA" id="ARBA00022970"/>
    </source>
</evidence>
<dbReference type="NCBIfam" id="TIGR00905">
    <property type="entry name" value="2A0302"/>
    <property type="match status" value="1"/>
</dbReference>
<feature type="transmembrane region" description="Helical" evidence="10">
    <location>
        <begin position="84"/>
        <end position="116"/>
    </location>
</feature>
<dbReference type="PANTHER" id="PTHR42770">
    <property type="entry name" value="AMINO ACID TRANSPORTER-RELATED"/>
    <property type="match status" value="1"/>
</dbReference>
<feature type="transmembrane region" description="Helical" evidence="10">
    <location>
        <begin position="277"/>
        <end position="301"/>
    </location>
</feature>
<evidence type="ECO:0000256" key="5">
    <source>
        <dbReference type="ARBA" id="ARBA00022692"/>
    </source>
</evidence>
<feature type="transmembrane region" description="Helical" evidence="10">
    <location>
        <begin position="391"/>
        <end position="410"/>
    </location>
</feature>
<dbReference type="Proteomes" id="UP000198374">
    <property type="component" value="Unassembled WGS sequence"/>
</dbReference>
<comment type="subcellular location">
    <subcellularLocation>
        <location evidence="1">Cell membrane</location>
        <topology evidence="1">Multi-pass membrane protein</topology>
    </subcellularLocation>
</comment>
<keyword evidence="3" id="KW-0813">Transport</keyword>
<protein>
    <recommendedName>
        <fullName evidence="9">Arginine-ornithine antiporter</fullName>
    </recommendedName>
</protein>
<evidence type="ECO:0000256" key="4">
    <source>
        <dbReference type="ARBA" id="ARBA00022475"/>
    </source>
</evidence>
<dbReference type="InterPro" id="IPR022461">
    <property type="entry name" value="Arg/Orn_antiprt_ArcD"/>
</dbReference>
<feature type="transmembrane region" description="Helical" evidence="10">
    <location>
        <begin position="330"/>
        <end position="352"/>
    </location>
</feature>
<name>A0A1Z5IBB2_9LACO</name>
<feature type="transmembrane region" description="Helical" evidence="10">
    <location>
        <begin position="205"/>
        <end position="223"/>
    </location>
</feature>
<keyword evidence="5 10" id="KW-0812">Transmembrane</keyword>
<dbReference type="Gene3D" id="1.20.1740.10">
    <property type="entry name" value="Amino acid/polyamine transporter I"/>
    <property type="match status" value="1"/>
</dbReference>
<reference evidence="11 12" key="1">
    <citation type="submission" date="2015-11" db="EMBL/GenBank/DDBJ databases">
        <title>Draft genome sequences of new species of the genus Lactobacillus isolated from orchardgrass silage.</title>
        <authorList>
            <person name="Tohno M."/>
            <person name="Tanizawa Y."/>
            <person name="Arita M."/>
        </authorList>
    </citation>
    <scope>NUCLEOTIDE SEQUENCE [LARGE SCALE GENOMIC DNA]</scope>
    <source>
        <strain evidence="11 12">IWT30</strain>
    </source>
</reference>
<keyword evidence="7 10" id="KW-1133">Transmembrane helix</keyword>
<dbReference type="GO" id="GO:0005886">
    <property type="term" value="C:plasma membrane"/>
    <property type="evidence" value="ECO:0007669"/>
    <property type="project" value="UniProtKB-SubCell"/>
</dbReference>
<dbReference type="OrthoDB" id="9762947at2"/>
<dbReference type="PIRSF" id="PIRSF006060">
    <property type="entry name" value="AA_transporter"/>
    <property type="match status" value="1"/>
</dbReference>
<dbReference type="PANTHER" id="PTHR42770:SF4">
    <property type="entry name" value="ARGININE_ORNITHINE ANTIPORTER-RELATED"/>
    <property type="match status" value="1"/>
</dbReference>
<comment type="similarity">
    <text evidence="2">Belongs to the amino acid-polyamine-organocation (APC) superfamily. Basic amino acid/polyamine antiporter (APA) (TC 2.A.3.2) family.</text>
</comment>
<dbReference type="InterPro" id="IPR050367">
    <property type="entry name" value="APC_superfamily"/>
</dbReference>
<keyword evidence="12" id="KW-1185">Reference proteome</keyword>
<evidence type="ECO:0000256" key="7">
    <source>
        <dbReference type="ARBA" id="ARBA00022989"/>
    </source>
</evidence>
<keyword evidence="6" id="KW-0029">Amino-acid transport</keyword>
<dbReference type="RefSeq" id="WP_089108610.1">
    <property type="nucleotide sequence ID" value="NZ_BCMF01000003.1"/>
</dbReference>
<dbReference type="EMBL" id="BCMF01000003">
    <property type="protein sequence ID" value="GAW98810.1"/>
    <property type="molecule type" value="Genomic_DNA"/>
</dbReference>
<evidence type="ECO:0000256" key="9">
    <source>
        <dbReference type="NCBIfam" id="TIGR03810"/>
    </source>
</evidence>
<dbReference type="InterPro" id="IPR002293">
    <property type="entry name" value="AA/rel_permease1"/>
</dbReference>
<feature type="transmembrane region" description="Helical" evidence="10">
    <location>
        <begin position="446"/>
        <end position="467"/>
    </location>
</feature>
<evidence type="ECO:0000256" key="3">
    <source>
        <dbReference type="ARBA" id="ARBA00022448"/>
    </source>
</evidence>
<evidence type="ECO:0000313" key="12">
    <source>
        <dbReference type="Proteomes" id="UP000198374"/>
    </source>
</evidence>
<dbReference type="NCBIfam" id="TIGR03810">
    <property type="entry name" value="arg_ornith_anti"/>
    <property type="match status" value="1"/>
</dbReference>
<evidence type="ECO:0000313" key="11">
    <source>
        <dbReference type="EMBL" id="GAW98810.1"/>
    </source>
</evidence>
<accession>A0A1Z5IBB2</accession>
<feature type="transmembrane region" description="Helical" evidence="10">
    <location>
        <begin position="358"/>
        <end position="379"/>
    </location>
</feature>
<feature type="transmembrane region" description="Helical" evidence="10">
    <location>
        <begin position="128"/>
        <end position="146"/>
    </location>
</feature>
<dbReference type="Pfam" id="PF13520">
    <property type="entry name" value="AA_permease_2"/>
    <property type="match status" value="1"/>
</dbReference>
<evidence type="ECO:0000256" key="10">
    <source>
        <dbReference type="SAM" id="Phobius"/>
    </source>
</evidence>
<dbReference type="GO" id="GO:0006527">
    <property type="term" value="P:L-arginine catabolic process"/>
    <property type="evidence" value="ECO:0007669"/>
    <property type="project" value="UniProtKB-UniRule"/>
</dbReference>
<dbReference type="AlphaFoldDB" id="A0A1Z5IBB2"/>
<comment type="caution">
    <text evidence="11">The sequence shown here is derived from an EMBL/GenBank/DDBJ whole genome shotgun (WGS) entry which is preliminary data.</text>
</comment>
<keyword evidence="4" id="KW-1003">Cell membrane</keyword>
<evidence type="ECO:0000256" key="8">
    <source>
        <dbReference type="ARBA" id="ARBA00023136"/>
    </source>
</evidence>
<feature type="transmembrane region" description="Helical" evidence="10">
    <location>
        <begin position="235"/>
        <end position="257"/>
    </location>
</feature>
<dbReference type="GO" id="GO:0043858">
    <property type="term" value="F:arginine:ornithine antiporter activity"/>
    <property type="evidence" value="ECO:0007669"/>
    <property type="project" value="UniProtKB-UniRule"/>
</dbReference>
<feature type="transmembrane region" description="Helical" evidence="10">
    <location>
        <begin position="12"/>
        <end position="31"/>
    </location>
</feature>
<evidence type="ECO:0000256" key="1">
    <source>
        <dbReference type="ARBA" id="ARBA00004651"/>
    </source>
</evidence>
<sequence>MTSQAHKINGVSLTAMVVTTAIGSGIFALSSDLAVAASPGAAIISWTIVGFGILMLAACLNNLLNKRSDLEGIFSYGKAGFGSFVGFISGWGYWMSAWLGNVAFATVFMSTLGYFFPFFQHGNSPQSIFVASILAWALTFLVNHGIESAALMNTVITVCKLIPIFTFIIVAAILFNGHIFTAQFWGNLRGSVTFGAIAPQIRSSLMIMMWVFVGIEGATVLASRAKSRKIAGRSTLIGVSCLLLIYVLASILPYGYLPRAELVQMKQPAMVYIFEEMVGQWGGSFISIGLLISILGAWLSWTMLPAETLGMMAEQGLLPKRFAKKNKHGVPTLALMTTACMVQGFMIVLVFAEKAYEFAYSLCTASIVVCYIIVAAYQIKYSWQNRSTKGNLLQMWIGIAALTFQFVGITLAGLQYLFICLVVYVPGIILYALTLKTNTGRYLNRLEWSASILIVSGAVITVAMMLMGRLSL</sequence>
<feature type="transmembrane region" description="Helical" evidence="10">
    <location>
        <begin position="416"/>
        <end position="434"/>
    </location>
</feature>
<dbReference type="InterPro" id="IPR004754">
    <property type="entry name" value="Amino_acid_antiprt"/>
</dbReference>
<organism evidence="11 12">
    <name type="scientific">Secundilactobacillus mixtipabuli</name>
    <dbReference type="NCBI Taxonomy" id="1435342"/>
    <lineage>
        <taxon>Bacteria</taxon>
        <taxon>Bacillati</taxon>
        <taxon>Bacillota</taxon>
        <taxon>Bacilli</taxon>
        <taxon>Lactobacillales</taxon>
        <taxon>Lactobacillaceae</taxon>
        <taxon>Secundilactobacillus</taxon>
    </lineage>
</organism>
<evidence type="ECO:0000256" key="2">
    <source>
        <dbReference type="ARBA" id="ARBA00008220"/>
    </source>
</evidence>